<feature type="compositionally biased region" description="Low complexity" evidence="2">
    <location>
        <begin position="535"/>
        <end position="566"/>
    </location>
</feature>
<feature type="coiled-coil region" evidence="1">
    <location>
        <begin position="740"/>
        <end position="824"/>
    </location>
</feature>
<evidence type="ECO:0000313" key="4">
    <source>
        <dbReference type="EMBL" id="CDJ28783.1"/>
    </source>
</evidence>
<dbReference type="RefSeq" id="XP_013351357.1">
    <property type="nucleotide sequence ID" value="XM_013495903.1"/>
</dbReference>
<organism evidence="4 5">
    <name type="scientific">Eimeria mitis</name>
    <dbReference type="NCBI Taxonomy" id="44415"/>
    <lineage>
        <taxon>Eukaryota</taxon>
        <taxon>Sar</taxon>
        <taxon>Alveolata</taxon>
        <taxon>Apicomplexa</taxon>
        <taxon>Conoidasida</taxon>
        <taxon>Coccidia</taxon>
        <taxon>Eucoccidiorida</taxon>
        <taxon>Eimeriorina</taxon>
        <taxon>Eimeriidae</taxon>
        <taxon>Eimeria</taxon>
    </lineage>
</organism>
<feature type="compositionally biased region" description="Polar residues" evidence="2">
    <location>
        <begin position="45"/>
        <end position="55"/>
    </location>
</feature>
<feature type="chain" id="PRO_5004671041" evidence="3">
    <location>
        <begin position="41"/>
        <end position="1132"/>
    </location>
</feature>
<keyword evidence="3" id="KW-0732">Signal</keyword>
<sequence length="1132" mass="128342">MGPPICLGGLWAPLLQLRFRLLLLVLLLLLLSCLLGSCDARSRQQQNVGSNSRGSSKTEETEAEVAQEDYADYTVGTEWFKGGGLDRRGNRAGARGRGAPGAFRLSRLGFASLMAMFAAVLLARKALQEEKRLSREEATLEAELDQQDDTAATRNRFKQAEERELFSQQVIREEMQLMEQEQEHEEHQMQQLQRRIKIARDRYAQALIPPDAKMTQQLREAKARLIEARKDHSEAQISLEAYYKVHDMPPAELKNLLNTLQEELRETERAAARLDLCLSSSREAKTVQDMVQAKQVMLHALEKEIEIVEDEVLEGEEGNKAVKELQEEEEAAIAEDMLELKEIQEELEEHKTKTIEAIQQRLKDKEKINEEIEQAEEMLQQGVEELVKLENSPQVFKRKELLLKKAAELQQQFTKELRELLLGGQEPAEGEEDVWGVEEKDPTASFTPEEAELLETKQLLRRLRKEKEEIELELETLSDLKERAQVARAIHNLFIAQADAAVDDLVDLKEDPAQDEELSEFAQFLAEKMRERQMASSAAATGADGAAAAADGGGDEAATAAAGQGEENVKKEEEKENEEKKEEEKEGEKDGDKKEDDKEGEKAETAATAEGGEEKAEKKEEEEKKEGEEKKEDEKKEDEKNGEEKDGGKEKDENVEEKKEVGEGEKKEEKKEEGEGDKEKDEKVEEKKEMGEGEKKEEKKEEEEKKDEEKGDGEGGKEEDDKDEGVRLAEEAIELARHRLKDKGERRETLKLQLQQVEAKIAKAEALLQERQQRVNMLKSVVADQITNAAGYGIAVADITAQRLRQLERALKRLTKHADRVHKDAERAIEIHPEEADQHLLLVQIADDGILVGIKRLFDELLRMRLAERTATDNIWMARQKEALLAPGVFRELLQHAVADGPTCSEQQQLQAALKQRVQEETQNLEKDLELSESFVQGVHKWLKEIKKAEKVDFLNIRSQHMEALTSLLREQANQAFCQQRLKTLRKQTDSVIEEAVQDLFTAALRERQQRETFYGDTKQTADAIHFAHKSAITEEARRLRGLDRMAKDLARKYAPLEAAALLPPLGKRKEKKYTYFPEGSAKRFAGEPVTERPEPTSTTKLMGGYVGESHEGVLQLSRKGKGSKKQAPNKP</sequence>
<feature type="signal peptide" evidence="3">
    <location>
        <begin position="1"/>
        <end position="40"/>
    </location>
</feature>
<evidence type="ECO:0000256" key="1">
    <source>
        <dbReference type="SAM" id="Coils"/>
    </source>
</evidence>
<dbReference type="OrthoDB" id="349016at2759"/>
<feature type="region of interest" description="Disordered" evidence="2">
    <location>
        <begin position="529"/>
        <end position="726"/>
    </location>
</feature>
<keyword evidence="1" id="KW-0175">Coiled coil</keyword>
<protein>
    <submittedName>
        <fullName evidence="4">Uncharacterized protein</fullName>
    </submittedName>
</protein>
<evidence type="ECO:0000256" key="2">
    <source>
        <dbReference type="SAM" id="MobiDB-lite"/>
    </source>
</evidence>
<feature type="compositionally biased region" description="Basic and acidic residues" evidence="2">
    <location>
        <begin position="1085"/>
        <end position="1095"/>
    </location>
</feature>
<reference evidence="4" key="2">
    <citation type="submission" date="2013-10" db="EMBL/GenBank/DDBJ databases">
        <authorList>
            <person name="Aslett M."/>
        </authorList>
    </citation>
    <scope>NUCLEOTIDE SEQUENCE [LARGE SCALE GENOMIC DNA]</scope>
    <source>
        <strain evidence="4">Houghton</strain>
    </source>
</reference>
<evidence type="ECO:0000256" key="3">
    <source>
        <dbReference type="SAM" id="SignalP"/>
    </source>
</evidence>
<dbReference type="VEuPathDB" id="ToxoDB:EMH_0043930"/>
<name>U6JZ39_9EIME</name>
<dbReference type="Proteomes" id="UP000030744">
    <property type="component" value="Unassembled WGS sequence"/>
</dbReference>
<feature type="region of interest" description="Disordered" evidence="2">
    <location>
        <begin position="1085"/>
        <end position="1132"/>
    </location>
</feature>
<gene>
    <name evidence="4" type="ORF">EMH_0043930</name>
</gene>
<feature type="compositionally biased region" description="Basic and acidic residues" evidence="2">
    <location>
        <begin position="567"/>
        <end position="604"/>
    </location>
</feature>
<feature type="coiled-coil region" evidence="1">
    <location>
        <begin position="453"/>
        <end position="487"/>
    </location>
</feature>
<evidence type="ECO:0000313" key="5">
    <source>
        <dbReference type="Proteomes" id="UP000030744"/>
    </source>
</evidence>
<dbReference type="EMBL" id="HG681552">
    <property type="protein sequence ID" value="CDJ28783.1"/>
    <property type="molecule type" value="Genomic_DNA"/>
</dbReference>
<feature type="coiled-coil region" evidence="1">
    <location>
        <begin position="123"/>
        <end position="419"/>
    </location>
</feature>
<reference evidence="4" key="1">
    <citation type="submission" date="2013-10" db="EMBL/GenBank/DDBJ databases">
        <title>Genomic analysis of the causative agents of coccidiosis in chickens.</title>
        <authorList>
            <person name="Reid A.J."/>
            <person name="Blake D."/>
            <person name="Billington K."/>
            <person name="Browne H."/>
            <person name="Dunn M."/>
            <person name="Hung S."/>
            <person name="Kawahara F."/>
            <person name="Miranda-Saavedra D."/>
            <person name="Mourier T."/>
            <person name="Nagra H."/>
            <person name="Otto T.D."/>
            <person name="Rawlings N."/>
            <person name="Sanchez A."/>
            <person name="Sanders M."/>
            <person name="Subramaniam C."/>
            <person name="Tay Y."/>
            <person name="Dear P."/>
            <person name="Doerig C."/>
            <person name="Gruber A."/>
            <person name="Parkinson J."/>
            <person name="Shirley M."/>
            <person name="Wan K.L."/>
            <person name="Berriman M."/>
            <person name="Tomley F."/>
            <person name="Pain A."/>
        </authorList>
    </citation>
    <scope>NUCLEOTIDE SEQUENCE [LARGE SCALE GENOMIC DNA]</scope>
    <source>
        <strain evidence="4">Houghton</strain>
    </source>
</reference>
<dbReference type="AlphaFoldDB" id="U6JZ39"/>
<feature type="compositionally biased region" description="Basic and acidic residues" evidence="2">
    <location>
        <begin position="612"/>
        <end position="716"/>
    </location>
</feature>
<feature type="region of interest" description="Disordered" evidence="2">
    <location>
        <begin position="45"/>
        <end position="67"/>
    </location>
</feature>
<accession>U6JZ39</accession>
<keyword evidence="5" id="KW-1185">Reference proteome</keyword>
<proteinExistence type="predicted"/>
<dbReference type="GeneID" id="25379111"/>